<comment type="caution">
    <text evidence="1">The sequence shown here is derived from an EMBL/GenBank/DDBJ whole genome shotgun (WGS) entry which is preliminary data.</text>
</comment>
<name>A0A1F8EGY7_9BACT</name>
<sequence length="91" mass="10739">MRVTETNQSDNGWIFLVELGHGEGLIEYLVDVDRDFWTRLTNRTVEPADLVTHSFKFLLDREPKEVILKKFNLADISGYFPTYEIEIKKYL</sequence>
<dbReference type="Proteomes" id="UP000177594">
    <property type="component" value="Unassembled WGS sequence"/>
</dbReference>
<protein>
    <submittedName>
        <fullName evidence="1">Uncharacterized protein</fullName>
    </submittedName>
</protein>
<gene>
    <name evidence="1" type="ORF">A2817_00450</name>
</gene>
<proteinExistence type="predicted"/>
<evidence type="ECO:0000313" key="1">
    <source>
        <dbReference type="EMBL" id="OGM99315.1"/>
    </source>
</evidence>
<evidence type="ECO:0000313" key="2">
    <source>
        <dbReference type="Proteomes" id="UP000177594"/>
    </source>
</evidence>
<dbReference type="AlphaFoldDB" id="A0A1F8EGY7"/>
<organism evidence="1 2">
    <name type="scientific">Candidatus Yanofskybacteria bacterium RIFCSPHIGHO2_01_FULL_39_8b</name>
    <dbReference type="NCBI Taxonomy" id="1802659"/>
    <lineage>
        <taxon>Bacteria</taxon>
        <taxon>Candidatus Yanofskyibacteriota</taxon>
    </lineage>
</organism>
<accession>A0A1F8EGY7</accession>
<dbReference type="EMBL" id="MGIZ01000024">
    <property type="protein sequence ID" value="OGM99315.1"/>
    <property type="molecule type" value="Genomic_DNA"/>
</dbReference>
<reference evidence="1 2" key="1">
    <citation type="journal article" date="2016" name="Nat. Commun.">
        <title>Thousands of microbial genomes shed light on interconnected biogeochemical processes in an aquifer system.</title>
        <authorList>
            <person name="Anantharaman K."/>
            <person name="Brown C.T."/>
            <person name="Hug L.A."/>
            <person name="Sharon I."/>
            <person name="Castelle C.J."/>
            <person name="Probst A.J."/>
            <person name="Thomas B.C."/>
            <person name="Singh A."/>
            <person name="Wilkins M.J."/>
            <person name="Karaoz U."/>
            <person name="Brodie E.L."/>
            <person name="Williams K.H."/>
            <person name="Hubbard S.S."/>
            <person name="Banfield J.F."/>
        </authorList>
    </citation>
    <scope>NUCLEOTIDE SEQUENCE [LARGE SCALE GENOMIC DNA]</scope>
</reference>